<feature type="signal peptide" evidence="1">
    <location>
        <begin position="1"/>
        <end position="20"/>
    </location>
</feature>
<evidence type="ECO:0008006" key="4">
    <source>
        <dbReference type="Google" id="ProtNLM"/>
    </source>
</evidence>
<keyword evidence="3" id="KW-1185">Reference proteome</keyword>
<protein>
    <recommendedName>
        <fullName evidence="4">Secreted protein</fullName>
    </recommendedName>
</protein>
<evidence type="ECO:0000313" key="3">
    <source>
        <dbReference type="Proteomes" id="UP000735302"/>
    </source>
</evidence>
<gene>
    <name evidence="2" type="ORF">PoB_003825100</name>
</gene>
<dbReference type="Proteomes" id="UP000735302">
    <property type="component" value="Unassembled WGS sequence"/>
</dbReference>
<sequence>MLILNGRLLLLRFCRILVLAGQVADHDDFLPCQINDCLIASSLLNAISDLSSAATRAWPTDRKSNSSACRFAPPQTPGLSAVSDLTGLKLDQMEVMC</sequence>
<proteinExistence type="predicted"/>
<comment type="caution">
    <text evidence="2">The sequence shown here is derived from an EMBL/GenBank/DDBJ whole genome shotgun (WGS) entry which is preliminary data.</text>
</comment>
<accession>A0AAV4AYZ7</accession>
<organism evidence="2 3">
    <name type="scientific">Plakobranchus ocellatus</name>
    <dbReference type="NCBI Taxonomy" id="259542"/>
    <lineage>
        <taxon>Eukaryota</taxon>
        <taxon>Metazoa</taxon>
        <taxon>Spiralia</taxon>
        <taxon>Lophotrochozoa</taxon>
        <taxon>Mollusca</taxon>
        <taxon>Gastropoda</taxon>
        <taxon>Heterobranchia</taxon>
        <taxon>Euthyneura</taxon>
        <taxon>Panpulmonata</taxon>
        <taxon>Sacoglossa</taxon>
        <taxon>Placobranchoidea</taxon>
        <taxon>Plakobranchidae</taxon>
        <taxon>Plakobranchus</taxon>
    </lineage>
</organism>
<dbReference type="EMBL" id="BLXT01004326">
    <property type="protein sequence ID" value="GFO11746.1"/>
    <property type="molecule type" value="Genomic_DNA"/>
</dbReference>
<name>A0AAV4AYZ7_9GAST</name>
<evidence type="ECO:0000313" key="2">
    <source>
        <dbReference type="EMBL" id="GFO11746.1"/>
    </source>
</evidence>
<keyword evidence="1" id="KW-0732">Signal</keyword>
<dbReference type="AlphaFoldDB" id="A0AAV4AYZ7"/>
<reference evidence="2 3" key="1">
    <citation type="journal article" date="2021" name="Elife">
        <title>Chloroplast acquisition without the gene transfer in kleptoplastic sea slugs, Plakobranchus ocellatus.</title>
        <authorList>
            <person name="Maeda T."/>
            <person name="Takahashi S."/>
            <person name="Yoshida T."/>
            <person name="Shimamura S."/>
            <person name="Takaki Y."/>
            <person name="Nagai Y."/>
            <person name="Toyoda A."/>
            <person name="Suzuki Y."/>
            <person name="Arimoto A."/>
            <person name="Ishii H."/>
            <person name="Satoh N."/>
            <person name="Nishiyama T."/>
            <person name="Hasebe M."/>
            <person name="Maruyama T."/>
            <person name="Minagawa J."/>
            <person name="Obokata J."/>
            <person name="Shigenobu S."/>
        </authorList>
    </citation>
    <scope>NUCLEOTIDE SEQUENCE [LARGE SCALE GENOMIC DNA]</scope>
</reference>
<feature type="chain" id="PRO_5043539780" description="Secreted protein" evidence="1">
    <location>
        <begin position="21"/>
        <end position="97"/>
    </location>
</feature>
<evidence type="ECO:0000256" key="1">
    <source>
        <dbReference type="SAM" id="SignalP"/>
    </source>
</evidence>